<dbReference type="GO" id="GO:0005634">
    <property type="term" value="C:nucleus"/>
    <property type="evidence" value="ECO:0007669"/>
    <property type="project" value="UniProtKB-SubCell"/>
</dbReference>
<reference evidence="9 10" key="1">
    <citation type="journal article" date="2020" name="ISME J.">
        <title>Uncovering the hidden diversity of litter-decomposition mechanisms in mushroom-forming fungi.</title>
        <authorList>
            <person name="Floudas D."/>
            <person name="Bentzer J."/>
            <person name="Ahren D."/>
            <person name="Johansson T."/>
            <person name="Persson P."/>
            <person name="Tunlid A."/>
        </authorList>
    </citation>
    <scope>NUCLEOTIDE SEQUENCE [LARGE SCALE GENOMIC DNA]</scope>
    <source>
        <strain evidence="9 10">CBS 406.79</strain>
    </source>
</reference>
<dbReference type="SMART" id="SM00360">
    <property type="entry name" value="RRM"/>
    <property type="match status" value="2"/>
</dbReference>
<feature type="compositionally biased region" description="Low complexity" evidence="7">
    <location>
        <begin position="902"/>
        <end position="915"/>
    </location>
</feature>
<proteinExistence type="predicted"/>
<evidence type="ECO:0000256" key="3">
    <source>
        <dbReference type="ARBA" id="ARBA00022884"/>
    </source>
</evidence>
<organism evidence="9 10">
    <name type="scientific">Collybiopsis confluens</name>
    <dbReference type="NCBI Taxonomy" id="2823264"/>
    <lineage>
        <taxon>Eukaryota</taxon>
        <taxon>Fungi</taxon>
        <taxon>Dikarya</taxon>
        <taxon>Basidiomycota</taxon>
        <taxon>Agaricomycotina</taxon>
        <taxon>Agaricomycetes</taxon>
        <taxon>Agaricomycetidae</taxon>
        <taxon>Agaricales</taxon>
        <taxon>Marasmiineae</taxon>
        <taxon>Omphalotaceae</taxon>
        <taxon>Collybiopsis</taxon>
    </lineage>
</organism>
<evidence type="ECO:0000256" key="7">
    <source>
        <dbReference type="SAM" id="MobiDB-lite"/>
    </source>
</evidence>
<dbReference type="PANTHER" id="PTHR48028:SF4">
    <property type="entry name" value="SC35-LIKE SPLICING FACTOR"/>
    <property type="match status" value="1"/>
</dbReference>
<feature type="region of interest" description="Disordered" evidence="7">
    <location>
        <begin position="879"/>
        <end position="955"/>
    </location>
</feature>
<evidence type="ECO:0000313" key="9">
    <source>
        <dbReference type="EMBL" id="KAF5388553.1"/>
    </source>
</evidence>
<dbReference type="InterPro" id="IPR035979">
    <property type="entry name" value="RBD_domain_sf"/>
</dbReference>
<evidence type="ECO:0000256" key="4">
    <source>
        <dbReference type="ARBA" id="ARBA00023187"/>
    </source>
</evidence>
<protein>
    <recommendedName>
        <fullName evidence="8">RRM domain-containing protein</fullName>
    </recommendedName>
</protein>
<evidence type="ECO:0000256" key="5">
    <source>
        <dbReference type="ARBA" id="ARBA00023242"/>
    </source>
</evidence>
<feature type="domain" description="RRM" evidence="8">
    <location>
        <begin position="470"/>
        <end position="547"/>
    </location>
</feature>
<evidence type="ECO:0000256" key="2">
    <source>
        <dbReference type="ARBA" id="ARBA00022664"/>
    </source>
</evidence>
<dbReference type="GO" id="GO:0008380">
    <property type="term" value="P:RNA splicing"/>
    <property type="evidence" value="ECO:0007669"/>
    <property type="project" value="UniProtKB-KW"/>
</dbReference>
<accession>A0A8H5MC60</accession>
<evidence type="ECO:0000313" key="10">
    <source>
        <dbReference type="Proteomes" id="UP000518752"/>
    </source>
</evidence>
<name>A0A8H5MC60_9AGAR</name>
<dbReference type="InterPro" id="IPR000504">
    <property type="entry name" value="RRM_dom"/>
</dbReference>
<dbReference type="SUPFAM" id="SSF54928">
    <property type="entry name" value="RNA-binding domain, RBD"/>
    <property type="match status" value="2"/>
</dbReference>
<dbReference type="GO" id="GO:0006397">
    <property type="term" value="P:mRNA processing"/>
    <property type="evidence" value="ECO:0007669"/>
    <property type="project" value="UniProtKB-KW"/>
</dbReference>
<dbReference type="Pfam" id="PF00076">
    <property type="entry name" value="RRM_1"/>
    <property type="match status" value="1"/>
</dbReference>
<evidence type="ECO:0000256" key="1">
    <source>
        <dbReference type="ARBA" id="ARBA00004123"/>
    </source>
</evidence>
<comment type="subcellular location">
    <subcellularLocation>
        <location evidence="1">Nucleus</location>
    </subcellularLocation>
</comment>
<dbReference type="EMBL" id="JAACJN010000029">
    <property type="protein sequence ID" value="KAF5388553.1"/>
    <property type="molecule type" value="Genomic_DNA"/>
</dbReference>
<keyword evidence="5" id="KW-0539">Nucleus</keyword>
<keyword evidence="10" id="KW-1185">Reference proteome</keyword>
<evidence type="ECO:0000259" key="8">
    <source>
        <dbReference type="PROSITE" id="PS50102"/>
    </source>
</evidence>
<feature type="compositionally biased region" description="Basic residues" evidence="7">
    <location>
        <begin position="886"/>
        <end position="901"/>
    </location>
</feature>
<dbReference type="Gene3D" id="3.30.70.330">
    <property type="match status" value="2"/>
</dbReference>
<dbReference type="InterPro" id="IPR051106">
    <property type="entry name" value="RNA-bind/splicing_reg"/>
</dbReference>
<gene>
    <name evidence="9" type="ORF">D9757_004610</name>
</gene>
<dbReference type="AlphaFoldDB" id="A0A8H5MC60"/>
<feature type="region of interest" description="Disordered" evidence="7">
    <location>
        <begin position="290"/>
        <end position="316"/>
    </location>
</feature>
<dbReference type="OrthoDB" id="410044at2759"/>
<dbReference type="InterPro" id="IPR012677">
    <property type="entry name" value="Nucleotide-bd_a/b_plait_sf"/>
</dbReference>
<dbReference type="PROSITE" id="PS50102">
    <property type="entry name" value="RRM"/>
    <property type="match status" value="1"/>
</dbReference>
<dbReference type="CDD" id="cd00590">
    <property type="entry name" value="RRM_SF"/>
    <property type="match status" value="1"/>
</dbReference>
<sequence>MVDPQFLLIFLTDSLPVHMDHTDLSRMLSSHLAEYAQFNSVKVIRDSKGGVCAFLQCQDANSAAKLIQTLHSMAPKPFLGRTLRFEAARANRSLLISYRTPTQVISPTDDRSSPEKTVIELKLPFAMRITKFESARNTDIYYDDQAIHFARLPSSTNVVTLLKQPLLCDISPSFVNHCALGNDGDNPSSSSFPSPHDGPRNSHMHQGCFNVKWAHRDDCLSALMVNCSLPSGLFGHSSNLDLASKQSLRRVPHLTVTWAHPQPGREFYPGRYNQPYPMFIRSNSVSTDLSSTTSTSGVAAQSHDTSSMSQTSTCVDPTSHQDVTWISTDFPPLLDRKSEWLKVGKSEREKVENEGAFADDGPSAVQSSSSCRSVLFENMLPPSLSSSGHRSGPSISSTNLPDTGQDFELQNTPDLVRSPVTPKTPSSLVPPTPTSLYVEEHAQPFSKELTRNFSYKSEEIAPGDENTDQMSLFIGGLESMSWDERRIFDIFERFGGLESVKIVRPNSGKAAFAFAKFNNAESPVTAISQMHNRIIDGRAIRVKLRDCTPSHIPYRAGRGRGRYPNFDGHQRHQSLLAETKQDKGVGVSFGEEELSRPAPEDSDTCSAEVSAKDVQDVHPVVVSPQTSPNPEGFREWYELGSNQSSTPAPPFAAGGPFFPEEGSVSPYSVPFFGPWMQQNPPAHPHVQLPMGYYPPMYPVTQNHPRFPGPLGLDLSAPNTLPPAPWYIPYQRYPTRPMDAAGQEQAPVLPTGFFQNETGTLVPVYPQAIIDQYMSNNPSQNDPPIGVPITIPAPIPVPSSAPFGPSGSGLIQPWVQSTFPPHPGFPAGPASFLHQNQMQGHANSSLGWAPSPFTSHRAQVVTPSAVMPIIGMSPFREAFHGGARHGSAGKRPGRQNHVHSRGRNISGRGRGSSNGNTSQSEVFRGRNLPPRGSTQPVTGDWTQWSEALSEMGKSIS</sequence>
<feature type="compositionally biased region" description="Low complexity" evidence="7">
    <location>
        <begin position="418"/>
        <end position="427"/>
    </location>
</feature>
<dbReference type="PANTHER" id="PTHR48028">
    <property type="entry name" value="GLYCINE-RICH RNA-BINDING PROTEIN RZ1A"/>
    <property type="match status" value="1"/>
</dbReference>
<feature type="compositionally biased region" description="Polar residues" evidence="7">
    <location>
        <begin position="297"/>
        <end position="316"/>
    </location>
</feature>
<dbReference type="Proteomes" id="UP000518752">
    <property type="component" value="Unassembled WGS sequence"/>
</dbReference>
<comment type="caution">
    <text evidence="9">The sequence shown here is derived from an EMBL/GenBank/DDBJ whole genome shotgun (WGS) entry which is preliminary data.</text>
</comment>
<keyword evidence="2" id="KW-0507">mRNA processing</keyword>
<feature type="compositionally biased region" description="Low complexity" evidence="7">
    <location>
        <begin position="382"/>
        <end position="397"/>
    </location>
</feature>
<evidence type="ECO:0000256" key="6">
    <source>
        <dbReference type="PROSITE-ProRule" id="PRU00176"/>
    </source>
</evidence>
<feature type="compositionally biased region" description="Polar residues" evidence="7">
    <location>
        <begin position="931"/>
        <end position="945"/>
    </location>
</feature>
<keyword evidence="3 6" id="KW-0694">RNA-binding</keyword>
<keyword evidence="4" id="KW-0508">mRNA splicing</keyword>
<dbReference type="GO" id="GO:0003723">
    <property type="term" value="F:RNA binding"/>
    <property type="evidence" value="ECO:0007669"/>
    <property type="project" value="UniProtKB-UniRule"/>
</dbReference>
<feature type="compositionally biased region" description="Polar residues" evidence="7">
    <location>
        <begin position="398"/>
        <end position="413"/>
    </location>
</feature>
<feature type="region of interest" description="Disordered" evidence="7">
    <location>
        <begin position="382"/>
        <end position="434"/>
    </location>
</feature>